<name>A0A9P0P791_ACAOB</name>
<dbReference type="PANTHER" id="PTHR11012:SF48">
    <property type="entry name" value="CHK KINASE-LIKE DOMAIN-CONTAINING PROTEIN-RELATED"/>
    <property type="match status" value="1"/>
</dbReference>
<keyword evidence="1" id="KW-1133">Transmembrane helix</keyword>
<dbReference type="SUPFAM" id="SSF56112">
    <property type="entry name" value="Protein kinase-like (PK-like)"/>
    <property type="match status" value="1"/>
</dbReference>
<dbReference type="EMBL" id="CAKOFQ010006769">
    <property type="protein sequence ID" value="CAH1970090.1"/>
    <property type="molecule type" value="Genomic_DNA"/>
</dbReference>
<sequence>MENSEAITSDQCGRVLCNYLGHNQFKNVTYTVTPISKLDGLIGKQHHLSISYELDNRRRTKRFFLKTLNESNPVMLKISKEIMAYEKEAFFYETLVPLLTSKDIKLGNVSPKSYLCEDGIIVLEDLGSKSYKSTEKSESLDVQHCKKCLETVAEFHADPIMFEILKSRELGRCYYLTEEYGDILDNKVFTEEGSGATRFFQYSIEGLYHLVDILPERKFDKEVFKNKLQEILRIMTESSKNGSSCRQTVLHGDLWSNNFMYKYNEEGIEDCKLVDFQVVQFLQLLFYSFCVVILWGVFIQVILL</sequence>
<keyword evidence="1" id="KW-0812">Transmembrane</keyword>
<reference evidence="3" key="1">
    <citation type="submission" date="2022-03" db="EMBL/GenBank/DDBJ databases">
        <authorList>
            <person name="Sayadi A."/>
        </authorList>
    </citation>
    <scope>NUCLEOTIDE SEQUENCE</scope>
</reference>
<evidence type="ECO:0000256" key="1">
    <source>
        <dbReference type="SAM" id="Phobius"/>
    </source>
</evidence>
<proteinExistence type="predicted"/>
<dbReference type="InterPro" id="IPR004119">
    <property type="entry name" value="EcKL"/>
</dbReference>
<evidence type="ECO:0000259" key="2">
    <source>
        <dbReference type="SMART" id="SM00587"/>
    </source>
</evidence>
<dbReference type="PANTHER" id="PTHR11012">
    <property type="entry name" value="PROTEIN KINASE-LIKE DOMAIN-CONTAINING"/>
    <property type="match status" value="1"/>
</dbReference>
<dbReference type="SMART" id="SM00587">
    <property type="entry name" value="CHK"/>
    <property type="match status" value="1"/>
</dbReference>
<evidence type="ECO:0000313" key="3">
    <source>
        <dbReference type="EMBL" id="CAH1970090.1"/>
    </source>
</evidence>
<evidence type="ECO:0000313" key="4">
    <source>
        <dbReference type="Proteomes" id="UP001152888"/>
    </source>
</evidence>
<feature type="domain" description="CHK kinase-like" evidence="2">
    <location>
        <begin position="121"/>
        <end position="304"/>
    </location>
</feature>
<comment type="caution">
    <text evidence="3">The sequence shown here is derived from an EMBL/GenBank/DDBJ whole genome shotgun (WGS) entry which is preliminary data.</text>
</comment>
<dbReference type="InterPro" id="IPR015897">
    <property type="entry name" value="CHK_kinase-like"/>
</dbReference>
<protein>
    <recommendedName>
        <fullName evidence="2">CHK kinase-like domain-containing protein</fullName>
    </recommendedName>
</protein>
<accession>A0A9P0P791</accession>
<keyword evidence="1" id="KW-0472">Membrane</keyword>
<dbReference type="InterPro" id="IPR011009">
    <property type="entry name" value="Kinase-like_dom_sf"/>
</dbReference>
<dbReference type="Pfam" id="PF02958">
    <property type="entry name" value="EcKL"/>
    <property type="match status" value="1"/>
</dbReference>
<dbReference type="AlphaFoldDB" id="A0A9P0P791"/>
<organism evidence="3 4">
    <name type="scientific">Acanthoscelides obtectus</name>
    <name type="common">Bean weevil</name>
    <name type="synonym">Bruchus obtectus</name>
    <dbReference type="NCBI Taxonomy" id="200917"/>
    <lineage>
        <taxon>Eukaryota</taxon>
        <taxon>Metazoa</taxon>
        <taxon>Ecdysozoa</taxon>
        <taxon>Arthropoda</taxon>
        <taxon>Hexapoda</taxon>
        <taxon>Insecta</taxon>
        <taxon>Pterygota</taxon>
        <taxon>Neoptera</taxon>
        <taxon>Endopterygota</taxon>
        <taxon>Coleoptera</taxon>
        <taxon>Polyphaga</taxon>
        <taxon>Cucujiformia</taxon>
        <taxon>Chrysomeloidea</taxon>
        <taxon>Chrysomelidae</taxon>
        <taxon>Bruchinae</taxon>
        <taxon>Bruchini</taxon>
        <taxon>Acanthoscelides</taxon>
    </lineage>
</organism>
<dbReference type="OrthoDB" id="190089at2759"/>
<gene>
    <name evidence="3" type="ORF">ACAOBT_LOCUS8730</name>
</gene>
<keyword evidence="4" id="KW-1185">Reference proteome</keyword>
<dbReference type="Proteomes" id="UP001152888">
    <property type="component" value="Unassembled WGS sequence"/>
</dbReference>
<feature type="transmembrane region" description="Helical" evidence="1">
    <location>
        <begin position="281"/>
        <end position="303"/>
    </location>
</feature>